<evidence type="ECO:0000313" key="3">
    <source>
        <dbReference type="EMBL" id="ELY94055.1"/>
    </source>
</evidence>
<keyword evidence="2" id="KW-0812">Transmembrane</keyword>
<organism evidence="3 4">
    <name type="scientific">Natrialba taiwanensis DSM 12281</name>
    <dbReference type="NCBI Taxonomy" id="1230458"/>
    <lineage>
        <taxon>Archaea</taxon>
        <taxon>Methanobacteriati</taxon>
        <taxon>Methanobacteriota</taxon>
        <taxon>Stenosarchaea group</taxon>
        <taxon>Halobacteria</taxon>
        <taxon>Halobacteriales</taxon>
        <taxon>Natrialbaceae</taxon>
        <taxon>Natrialba</taxon>
    </lineage>
</organism>
<gene>
    <name evidence="3" type="ORF">C484_06514</name>
</gene>
<name>M0A5Q4_9EURY</name>
<accession>M0A5Q4</accession>
<protein>
    <submittedName>
        <fullName evidence="3">Uncharacterized protein</fullName>
    </submittedName>
</protein>
<feature type="region of interest" description="Disordered" evidence="1">
    <location>
        <begin position="72"/>
        <end position="94"/>
    </location>
</feature>
<sequence>MAGILDTIKLAGVLVLAIPAALAGLEFALVRGDPTTGVILLGLAAGLVVVERWITMPSDIPELVASRVVGSVVTDPESADDESETETTDTANGR</sequence>
<dbReference type="EMBL" id="AOIL01000018">
    <property type="protein sequence ID" value="ELY94055.1"/>
    <property type="molecule type" value="Genomic_DNA"/>
</dbReference>
<feature type="transmembrane region" description="Helical" evidence="2">
    <location>
        <begin position="36"/>
        <end position="54"/>
    </location>
</feature>
<dbReference type="PATRIC" id="fig|1230458.4.peg.1319"/>
<feature type="transmembrane region" description="Helical" evidence="2">
    <location>
        <begin position="12"/>
        <end position="30"/>
    </location>
</feature>
<keyword evidence="4" id="KW-1185">Reference proteome</keyword>
<reference evidence="3 4" key="1">
    <citation type="journal article" date="2014" name="PLoS Genet.">
        <title>Phylogenetically driven sequencing of extremely halophilic archaea reveals strategies for static and dynamic osmo-response.</title>
        <authorList>
            <person name="Becker E.A."/>
            <person name="Seitzer P.M."/>
            <person name="Tritt A."/>
            <person name="Larsen D."/>
            <person name="Krusor M."/>
            <person name="Yao A.I."/>
            <person name="Wu D."/>
            <person name="Madern D."/>
            <person name="Eisen J.A."/>
            <person name="Darling A.E."/>
            <person name="Facciotti M.T."/>
        </authorList>
    </citation>
    <scope>NUCLEOTIDE SEQUENCE [LARGE SCALE GENOMIC DNA]</scope>
    <source>
        <strain evidence="3 4">DSM 12281</strain>
    </source>
</reference>
<comment type="caution">
    <text evidence="3">The sequence shown here is derived from an EMBL/GenBank/DDBJ whole genome shotgun (WGS) entry which is preliminary data.</text>
</comment>
<keyword evidence="2" id="KW-0472">Membrane</keyword>
<dbReference type="InterPro" id="IPR055955">
    <property type="entry name" value="DUF7533"/>
</dbReference>
<evidence type="ECO:0000256" key="2">
    <source>
        <dbReference type="SAM" id="Phobius"/>
    </source>
</evidence>
<feature type="compositionally biased region" description="Acidic residues" evidence="1">
    <location>
        <begin position="77"/>
        <end position="87"/>
    </location>
</feature>
<proteinExistence type="predicted"/>
<dbReference type="Proteomes" id="UP000011648">
    <property type="component" value="Unassembled WGS sequence"/>
</dbReference>
<dbReference type="Pfam" id="PF24377">
    <property type="entry name" value="DUF7533"/>
    <property type="match status" value="1"/>
</dbReference>
<dbReference type="RefSeq" id="WP_006825122.1">
    <property type="nucleotide sequence ID" value="NZ_AOIL01000018.1"/>
</dbReference>
<keyword evidence="2" id="KW-1133">Transmembrane helix</keyword>
<dbReference type="OrthoDB" id="157531at2157"/>
<evidence type="ECO:0000256" key="1">
    <source>
        <dbReference type="SAM" id="MobiDB-lite"/>
    </source>
</evidence>
<evidence type="ECO:0000313" key="4">
    <source>
        <dbReference type="Proteomes" id="UP000011648"/>
    </source>
</evidence>
<dbReference type="AlphaFoldDB" id="M0A5Q4"/>